<dbReference type="PANTHER" id="PTHR30146:SF153">
    <property type="entry name" value="LACTOSE OPERON REPRESSOR"/>
    <property type="match status" value="1"/>
</dbReference>
<protein>
    <submittedName>
        <fullName evidence="5">LacI family transcriptional regulator</fullName>
    </submittedName>
</protein>
<dbReference type="SUPFAM" id="SSF53822">
    <property type="entry name" value="Periplasmic binding protein-like I"/>
    <property type="match status" value="1"/>
</dbReference>
<dbReference type="InterPro" id="IPR010982">
    <property type="entry name" value="Lambda_DNA-bd_dom_sf"/>
</dbReference>
<keyword evidence="2" id="KW-0238">DNA-binding</keyword>
<dbReference type="PRINTS" id="PR00036">
    <property type="entry name" value="HTHLACI"/>
</dbReference>
<dbReference type="InterPro" id="IPR028082">
    <property type="entry name" value="Peripla_BP_I"/>
</dbReference>
<dbReference type="PANTHER" id="PTHR30146">
    <property type="entry name" value="LACI-RELATED TRANSCRIPTIONAL REPRESSOR"/>
    <property type="match status" value="1"/>
</dbReference>
<dbReference type="GO" id="GO:0003700">
    <property type="term" value="F:DNA-binding transcription factor activity"/>
    <property type="evidence" value="ECO:0007669"/>
    <property type="project" value="TreeGrafter"/>
</dbReference>
<dbReference type="AlphaFoldDB" id="A0A7W5ATI6"/>
<dbReference type="InterPro" id="IPR000843">
    <property type="entry name" value="HTH_LacI"/>
</dbReference>
<accession>A0A7W5ATI6</accession>
<evidence type="ECO:0000256" key="2">
    <source>
        <dbReference type="ARBA" id="ARBA00023125"/>
    </source>
</evidence>
<dbReference type="RefSeq" id="WP_203834199.1">
    <property type="nucleotide sequence ID" value="NZ_BMPW01000047.1"/>
</dbReference>
<dbReference type="SUPFAM" id="SSF47413">
    <property type="entry name" value="lambda repressor-like DNA-binding domains"/>
    <property type="match status" value="1"/>
</dbReference>
<dbReference type="CDD" id="cd01392">
    <property type="entry name" value="HTH_LacI"/>
    <property type="match status" value="1"/>
</dbReference>
<dbReference type="EMBL" id="JACHXF010000040">
    <property type="protein sequence ID" value="MBB3101569.1"/>
    <property type="molecule type" value="Genomic_DNA"/>
</dbReference>
<evidence type="ECO:0000256" key="1">
    <source>
        <dbReference type="ARBA" id="ARBA00023015"/>
    </source>
</evidence>
<dbReference type="Gene3D" id="3.40.50.2300">
    <property type="match status" value="2"/>
</dbReference>
<dbReference type="PROSITE" id="PS50932">
    <property type="entry name" value="HTH_LACI_2"/>
    <property type="match status" value="1"/>
</dbReference>
<evidence type="ECO:0000259" key="4">
    <source>
        <dbReference type="PROSITE" id="PS50932"/>
    </source>
</evidence>
<comment type="caution">
    <text evidence="5">The sequence shown here is derived from an EMBL/GenBank/DDBJ whole genome shotgun (WGS) entry which is preliminary data.</text>
</comment>
<dbReference type="GO" id="GO:0000976">
    <property type="term" value="F:transcription cis-regulatory region binding"/>
    <property type="evidence" value="ECO:0007669"/>
    <property type="project" value="TreeGrafter"/>
</dbReference>
<dbReference type="Proteomes" id="UP000590749">
    <property type="component" value="Unassembled WGS sequence"/>
</dbReference>
<evidence type="ECO:0000313" key="6">
    <source>
        <dbReference type="Proteomes" id="UP000590749"/>
    </source>
</evidence>
<gene>
    <name evidence="5" type="ORF">FHR83_009298</name>
</gene>
<dbReference type="Gene3D" id="1.10.260.40">
    <property type="entry name" value="lambda repressor-like DNA-binding domains"/>
    <property type="match status" value="1"/>
</dbReference>
<dbReference type="CDD" id="cd06267">
    <property type="entry name" value="PBP1_LacI_sugar_binding-like"/>
    <property type="match status" value="1"/>
</dbReference>
<reference evidence="5 6" key="1">
    <citation type="submission" date="2020-08" db="EMBL/GenBank/DDBJ databases">
        <title>Genomic Encyclopedia of Type Strains, Phase III (KMG-III): the genomes of soil and plant-associated and newly described type strains.</title>
        <authorList>
            <person name="Whitman W."/>
        </authorList>
    </citation>
    <scope>NUCLEOTIDE SEQUENCE [LARGE SCALE GENOMIC DNA]</scope>
    <source>
        <strain evidence="5 6">CECT 3287</strain>
    </source>
</reference>
<keyword evidence="3" id="KW-0804">Transcription</keyword>
<keyword evidence="1" id="KW-0805">Transcription regulation</keyword>
<dbReference type="Pfam" id="PF13377">
    <property type="entry name" value="Peripla_BP_3"/>
    <property type="match status" value="1"/>
</dbReference>
<dbReference type="Pfam" id="PF00356">
    <property type="entry name" value="LacI"/>
    <property type="match status" value="1"/>
</dbReference>
<organism evidence="5 6">
    <name type="scientific">Actinoplanes campanulatus</name>
    <dbReference type="NCBI Taxonomy" id="113559"/>
    <lineage>
        <taxon>Bacteria</taxon>
        <taxon>Bacillati</taxon>
        <taxon>Actinomycetota</taxon>
        <taxon>Actinomycetes</taxon>
        <taxon>Micromonosporales</taxon>
        <taxon>Micromonosporaceae</taxon>
        <taxon>Actinoplanes</taxon>
    </lineage>
</organism>
<keyword evidence="6" id="KW-1185">Reference proteome</keyword>
<evidence type="ECO:0000256" key="3">
    <source>
        <dbReference type="ARBA" id="ARBA00023163"/>
    </source>
</evidence>
<evidence type="ECO:0000313" key="5">
    <source>
        <dbReference type="EMBL" id="MBB3101569.1"/>
    </source>
</evidence>
<dbReference type="SMART" id="SM00354">
    <property type="entry name" value="HTH_LACI"/>
    <property type="match status" value="1"/>
</dbReference>
<dbReference type="InterPro" id="IPR046335">
    <property type="entry name" value="LacI/GalR-like_sensor"/>
</dbReference>
<feature type="domain" description="HTH lacI-type" evidence="4">
    <location>
        <begin position="6"/>
        <end position="61"/>
    </location>
</feature>
<name>A0A7W5ATI6_9ACTN</name>
<sequence length="336" mass="35083">MEPEHVTLRDVAREAGVSYATASRALNGSDRTVRKENADRVRAAADRLGYAPDLSAQAIARGSSSTVALVVNDIDDPYFSSIAAGVTEAAQEAGLIVTMAIADRSPGLELQIVRTLRGHRPRAVIIAGTRTTGSDTHTALTDELSAYQESGGRVALISQPELPFTTLSIDNYGGARRLATALAGAGYRRFAIVHAGDDIRTSADRRQGFTDGLHAAGLALDAADQIVTDFTRAGGFQAAATIASRRPEAVFAVNDVMAIGLMSGLRDAGLTPGADIAVAGFDDIAAAVDVLPPLTTVRVPLHDLGRQALELALSGSAPTHVDIPVELVLRESTPKT</sequence>
<proteinExistence type="predicted"/>
<dbReference type="PROSITE" id="PS00356">
    <property type="entry name" value="HTH_LACI_1"/>
    <property type="match status" value="1"/>
</dbReference>